<organism evidence="1 2">
    <name type="scientific">Plenodomus tracheiphilus IPT5</name>
    <dbReference type="NCBI Taxonomy" id="1408161"/>
    <lineage>
        <taxon>Eukaryota</taxon>
        <taxon>Fungi</taxon>
        <taxon>Dikarya</taxon>
        <taxon>Ascomycota</taxon>
        <taxon>Pezizomycotina</taxon>
        <taxon>Dothideomycetes</taxon>
        <taxon>Pleosporomycetidae</taxon>
        <taxon>Pleosporales</taxon>
        <taxon>Pleosporineae</taxon>
        <taxon>Leptosphaeriaceae</taxon>
        <taxon>Plenodomus</taxon>
    </lineage>
</organism>
<protein>
    <submittedName>
        <fullName evidence="1">Uncharacterized protein</fullName>
    </submittedName>
</protein>
<sequence>MHTAKMSGVRPQIVNVSTIPSPTTLASVQTIFDSPVASIGSVVKSSRPSASCAAAHRKSAIQSQPSTYGHLVRKLHRIGSVWAIPACGVIDSPVLDVDLGSEEIAGDILASDTLCEPSSTNAESDTHLNDTSPIQSDSFTSLLLSKVANSNELGHSKPGSRLCEDSIINALVTAAVLADELRQTAAATSGSTHHTLTTKHQNLQISKVIATRRGINLGKLDLPQWEVGEYDLTLLNHKTREDPDFQAAPYWHDEYSAIRTRLDALIKIEEYSHSDIFAYEFLCKKCLHEFNAVGLFPHAAKLRVVRSSAENEASKMMTAEIEQSHAQEPKRLLRDMIEQQLSRMTLSKAQFKFVRLIELNTLLNAGILDMSEKHVVKILYKKKVQDPW</sequence>
<proteinExistence type="predicted"/>
<dbReference type="AlphaFoldDB" id="A0A6A7ANY0"/>
<dbReference type="Proteomes" id="UP000799423">
    <property type="component" value="Unassembled WGS sequence"/>
</dbReference>
<dbReference type="OrthoDB" id="3774942at2759"/>
<name>A0A6A7ANY0_9PLEO</name>
<dbReference type="EMBL" id="MU006364">
    <property type="protein sequence ID" value="KAF2844773.1"/>
    <property type="molecule type" value="Genomic_DNA"/>
</dbReference>
<accession>A0A6A7ANY0</accession>
<keyword evidence="2" id="KW-1185">Reference proteome</keyword>
<evidence type="ECO:0000313" key="1">
    <source>
        <dbReference type="EMBL" id="KAF2844773.1"/>
    </source>
</evidence>
<gene>
    <name evidence="1" type="ORF">T440DRAFT_512018</name>
</gene>
<reference evidence="1" key="1">
    <citation type="submission" date="2020-01" db="EMBL/GenBank/DDBJ databases">
        <authorList>
            <consortium name="DOE Joint Genome Institute"/>
            <person name="Haridas S."/>
            <person name="Albert R."/>
            <person name="Binder M."/>
            <person name="Bloem J."/>
            <person name="Labutti K."/>
            <person name="Salamov A."/>
            <person name="Andreopoulos B."/>
            <person name="Baker S.E."/>
            <person name="Barry K."/>
            <person name="Bills G."/>
            <person name="Bluhm B.H."/>
            <person name="Cannon C."/>
            <person name="Castanera R."/>
            <person name="Culley D.E."/>
            <person name="Daum C."/>
            <person name="Ezra D."/>
            <person name="Gonzalez J.B."/>
            <person name="Henrissat B."/>
            <person name="Kuo A."/>
            <person name="Liang C."/>
            <person name="Lipzen A."/>
            <person name="Lutzoni F."/>
            <person name="Magnuson J."/>
            <person name="Mondo S."/>
            <person name="Nolan M."/>
            <person name="Ohm R."/>
            <person name="Pangilinan J."/>
            <person name="Park H.-J."/>
            <person name="Ramirez L."/>
            <person name="Alfaro M."/>
            <person name="Sun H."/>
            <person name="Tritt A."/>
            <person name="Yoshinaga Y."/>
            <person name="Zwiers L.-H."/>
            <person name="Turgeon B.G."/>
            <person name="Goodwin S.B."/>
            <person name="Spatafora J.W."/>
            <person name="Crous P.W."/>
            <person name="Grigoriev I.V."/>
        </authorList>
    </citation>
    <scope>NUCLEOTIDE SEQUENCE</scope>
    <source>
        <strain evidence="1">IPT5</strain>
    </source>
</reference>
<evidence type="ECO:0000313" key="2">
    <source>
        <dbReference type="Proteomes" id="UP000799423"/>
    </source>
</evidence>